<dbReference type="SUPFAM" id="SSF56300">
    <property type="entry name" value="Metallo-dependent phosphatases"/>
    <property type="match status" value="1"/>
</dbReference>
<dbReference type="Gene3D" id="3.60.21.10">
    <property type="match status" value="1"/>
</dbReference>
<gene>
    <name evidence="4" type="ORF">OD459_19555</name>
</gene>
<dbReference type="AlphaFoldDB" id="A0AA46PGP5"/>
<dbReference type="InterPro" id="IPR029052">
    <property type="entry name" value="Metallo-depent_PP-like"/>
</dbReference>
<comment type="cofactor">
    <cofactor evidence="2">
        <name>a divalent metal cation</name>
        <dbReference type="ChEBI" id="CHEBI:60240"/>
    </cofactor>
</comment>
<keyword evidence="2" id="KW-0479">Metal-binding</keyword>
<evidence type="ECO:0000313" key="5">
    <source>
        <dbReference type="Proteomes" id="UP001163104"/>
    </source>
</evidence>
<feature type="domain" description="Calcineurin-like phosphoesterase" evidence="3">
    <location>
        <begin position="1"/>
        <end position="141"/>
    </location>
</feature>
<dbReference type="EC" id="3.1.4.-" evidence="2"/>
<sequence>MKVLIVSDSHGLTSELSQIREIHPDMDVMIHCGDSELQADDESLKGYAAVRGNCDFDADFPEDRIEEAGGFRIFVTHGHKYSVKSTLMNLSYRARELKADIVCFGHSHSLGAEMSEGILFINPGSIRLPRGRNERTYVILKNRGKDVTLDVYDFSNGKIPDLTQKFSLVKSD</sequence>
<comment type="similarity">
    <text evidence="1 2">Belongs to the metallophosphoesterase superfamily. YfcE family.</text>
</comment>
<organism evidence="4 5">
    <name type="scientific">Cytobacillus firmus</name>
    <name type="common">Bacillus firmus</name>
    <dbReference type="NCBI Taxonomy" id="1399"/>
    <lineage>
        <taxon>Bacteria</taxon>
        <taxon>Bacillati</taxon>
        <taxon>Bacillota</taxon>
        <taxon>Bacilli</taxon>
        <taxon>Bacillales</taxon>
        <taxon>Bacillaceae</taxon>
        <taxon>Cytobacillus</taxon>
    </lineage>
</organism>
<evidence type="ECO:0000256" key="1">
    <source>
        <dbReference type="ARBA" id="ARBA00008950"/>
    </source>
</evidence>
<dbReference type="CDD" id="cd00841">
    <property type="entry name" value="MPP_YfcE"/>
    <property type="match status" value="1"/>
</dbReference>
<proteinExistence type="inferred from homology"/>
<name>A0AA46PGP5_CYTFI</name>
<dbReference type="RefSeq" id="WP_048011032.1">
    <property type="nucleotide sequence ID" value="NZ_CP107027.1"/>
</dbReference>
<dbReference type="GO" id="GO:0016787">
    <property type="term" value="F:hydrolase activity"/>
    <property type="evidence" value="ECO:0007669"/>
    <property type="project" value="UniProtKB-UniRule"/>
</dbReference>
<dbReference type="Pfam" id="PF12850">
    <property type="entry name" value="Metallophos_2"/>
    <property type="match status" value="1"/>
</dbReference>
<evidence type="ECO:0000313" key="4">
    <source>
        <dbReference type="EMBL" id="UYG94363.1"/>
    </source>
</evidence>
<accession>A0AA46PGP5</accession>
<dbReference type="Proteomes" id="UP001163104">
    <property type="component" value="Chromosome"/>
</dbReference>
<dbReference type="InterPro" id="IPR024654">
    <property type="entry name" value="Calcineurin-like_PHP_lpxH"/>
</dbReference>
<reference evidence="4" key="1">
    <citation type="submission" date="2022-10" db="EMBL/GenBank/DDBJ databases">
        <title>Mechanism of multi-heavy metal repair in Cytobacillus Firmus M7.</title>
        <authorList>
            <person name="Li X."/>
            <person name="Yu C."/>
        </authorList>
    </citation>
    <scope>NUCLEOTIDE SEQUENCE</scope>
    <source>
        <strain evidence="4">M7</strain>
    </source>
</reference>
<dbReference type="NCBIfam" id="TIGR00040">
    <property type="entry name" value="yfcE"/>
    <property type="match status" value="1"/>
</dbReference>
<evidence type="ECO:0000259" key="3">
    <source>
        <dbReference type="Pfam" id="PF12850"/>
    </source>
</evidence>
<dbReference type="InterPro" id="IPR041802">
    <property type="entry name" value="MPP_YfcE"/>
</dbReference>
<protein>
    <recommendedName>
        <fullName evidence="2">Phosphoesterase</fullName>
        <ecNumber evidence="2">3.1.4.-</ecNumber>
    </recommendedName>
</protein>
<dbReference type="PANTHER" id="PTHR11124">
    <property type="entry name" value="VACUOLAR SORTING PROTEIN VPS29"/>
    <property type="match status" value="1"/>
</dbReference>
<dbReference type="GO" id="GO:0046872">
    <property type="term" value="F:metal ion binding"/>
    <property type="evidence" value="ECO:0007669"/>
    <property type="project" value="UniProtKB-KW"/>
</dbReference>
<dbReference type="EMBL" id="CP107027">
    <property type="protein sequence ID" value="UYG94363.1"/>
    <property type="molecule type" value="Genomic_DNA"/>
</dbReference>
<evidence type="ECO:0000256" key="2">
    <source>
        <dbReference type="RuleBase" id="RU362039"/>
    </source>
</evidence>
<dbReference type="InterPro" id="IPR000979">
    <property type="entry name" value="Phosphodiesterase_MJ0936/Vps29"/>
</dbReference>